<evidence type="ECO:0000313" key="8">
    <source>
        <dbReference type="EMBL" id="GAA4725256.1"/>
    </source>
</evidence>
<dbReference type="SUPFAM" id="SSF88946">
    <property type="entry name" value="Sigma2 domain of RNA polymerase sigma factors"/>
    <property type="match status" value="1"/>
</dbReference>
<comment type="similarity">
    <text evidence="1">Belongs to the sigma-70 factor family. ECF subfamily.</text>
</comment>
<dbReference type="InterPro" id="IPR013324">
    <property type="entry name" value="RNA_pol_sigma_r3/r4-like"/>
</dbReference>
<protein>
    <recommendedName>
        <fullName evidence="10">RNA polymerase sigma factor</fullName>
    </recommendedName>
</protein>
<dbReference type="PANTHER" id="PTHR43133:SF8">
    <property type="entry name" value="RNA POLYMERASE SIGMA FACTOR HI_1459-RELATED"/>
    <property type="match status" value="1"/>
</dbReference>
<dbReference type="Pfam" id="PF08281">
    <property type="entry name" value="Sigma70_r4_2"/>
    <property type="match status" value="1"/>
</dbReference>
<proteinExistence type="inferred from homology"/>
<organism evidence="8 9">
    <name type="scientific">Nocardioides endophyticus</name>
    <dbReference type="NCBI Taxonomy" id="1353775"/>
    <lineage>
        <taxon>Bacteria</taxon>
        <taxon>Bacillati</taxon>
        <taxon>Actinomycetota</taxon>
        <taxon>Actinomycetes</taxon>
        <taxon>Propionibacteriales</taxon>
        <taxon>Nocardioidaceae</taxon>
        <taxon>Nocardioides</taxon>
    </lineage>
</organism>
<evidence type="ECO:0000256" key="5">
    <source>
        <dbReference type="ARBA" id="ARBA00023163"/>
    </source>
</evidence>
<evidence type="ECO:0000256" key="4">
    <source>
        <dbReference type="ARBA" id="ARBA00023125"/>
    </source>
</evidence>
<dbReference type="InterPro" id="IPR013249">
    <property type="entry name" value="RNA_pol_sigma70_r4_t2"/>
</dbReference>
<dbReference type="EMBL" id="BAABKN010000005">
    <property type="protein sequence ID" value="GAA4725256.1"/>
    <property type="molecule type" value="Genomic_DNA"/>
</dbReference>
<dbReference type="NCBIfam" id="TIGR02937">
    <property type="entry name" value="sigma70-ECF"/>
    <property type="match status" value="1"/>
</dbReference>
<evidence type="ECO:0000256" key="1">
    <source>
        <dbReference type="ARBA" id="ARBA00010641"/>
    </source>
</evidence>
<dbReference type="InterPro" id="IPR036388">
    <property type="entry name" value="WH-like_DNA-bd_sf"/>
</dbReference>
<dbReference type="InterPro" id="IPR013325">
    <property type="entry name" value="RNA_pol_sigma_r2"/>
</dbReference>
<dbReference type="Gene3D" id="1.10.1740.10">
    <property type="match status" value="1"/>
</dbReference>
<name>A0ABP8YBW3_9ACTN</name>
<keyword evidence="3" id="KW-0731">Sigma factor</keyword>
<gene>
    <name evidence="8" type="ORF">GCM10023350_04670</name>
</gene>
<evidence type="ECO:0000256" key="3">
    <source>
        <dbReference type="ARBA" id="ARBA00023082"/>
    </source>
</evidence>
<dbReference type="SUPFAM" id="SSF88659">
    <property type="entry name" value="Sigma3 and sigma4 domains of RNA polymerase sigma factors"/>
    <property type="match status" value="1"/>
</dbReference>
<comment type="caution">
    <text evidence="8">The sequence shown here is derived from an EMBL/GenBank/DDBJ whole genome shotgun (WGS) entry which is preliminary data.</text>
</comment>
<keyword evidence="5" id="KW-0804">Transcription</keyword>
<feature type="domain" description="RNA polymerase sigma-70 region 2" evidence="6">
    <location>
        <begin position="67"/>
        <end position="133"/>
    </location>
</feature>
<evidence type="ECO:0000259" key="7">
    <source>
        <dbReference type="Pfam" id="PF08281"/>
    </source>
</evidence>
<dbReference type="InterPro" id="IPR039425">
    <property type="entry name" value="RNA_pol_sigma-70-like"/>
</dbReference>
<evidence type="ECO:0008006" key="10">
    <source>
        <dbReference type="Google" id="ProtNLM"/>
    </source>
</evidence>
<reference evidence="9" key="1">
    <citation type="journal article" date="2019" name="Int. J. Syst. Evol. Microbiol.">
        <title>The Global Catalogue of Microorganisms (GCM) 10K type strain sequencing project: providing services to taxonomists for standard genome sequencing and annotation.</title>
        <authorList>
            <consortium name="The Broad Institute Genomics Platform"/>
            <consortium name="The Broad Institute Genome Sequencing Center for Infectious Disease"/>
            <person name="Wu L."/>
            <person name="Ma J."/>
        </authorList>
    </citation>
    <scope>NUCLEOTIDE SEQUENCE [LARGE SCALE GENOMIC DNA]</scope>
    <source>
        <strain evidence="9">JCM 18532</strain>
    </source>
</reference>
<dbReference type="Gene3D" id="1.10.10.10">
    <property type="entry name" value="Winged helix-like DNA-binding domain superfamily/Winged helix DNA-binding domain"/>
    <property type="match status" value="1"/>
</dbReference>
<keyword evidence="9" id="KW-1185">Reference proteome</keyword>
<evidence type="ECO:0000259" key="6">
    <source>
        <dbReference type="Pfam" id="PF04542"/>
    </source>
</evidence>
<dbReference type="PANTHER" id="PTHR43133">
    <property type="entry name" value="RNA POLYMERASE ECF-TYPE SIGMA FACTO"/>
    <property type="match status" value="1"/>
</dbReference>
<dbReference type="InterPro" id="IPR014284">
    <property type="entry name" value="RNA_pol_sigma-70_dom"/>
</dbReference>
<sequence>MTTASLGGVTLDATNGGGLPRRLGTITSRADVRVPTAEDVRDQDAAEELEFALVAACAGDEAGFATLWRDLHPRLLRYLKARGDDAAEDLAAETWMHVVRGLPTFEGQFADFRAWIFTIARHRAIDQGRARSRGLTVVSVADPVEASGQVPTAPSAEQEAADNDATSEALRLVATLPPTQAEMVALRVVAGLDVADVAQLMDKRPGAVRVGVHRALRTLARTTGLT</sequence>
<accession>A0ABP8YBW3</accession>
<keyword evidence="4" id="KW-0238">DNA-binding</keyword>
<dbReference type="InterPro" id="IPR007627">
    <property type="entry name" value="RNA_pol_sigma70_r2"/>
</dbReference>
<keyword evidence="2" id="KW-0805">Transcription regulation</keyword>
<dbReference type="Pfam" id="PF04542">
    <property type="entry name" value="Sigma70_r2"/>
    <property type="match status" value="1"/>
</dbReference>
<evidence type="ECO:0000256" key="2">
    <source>
        <dbReference type="ARBA" id="ARBA00023015"/>
    </source>
</evidence>
<dbReference type="Proteomes" id="UP001499882">
    <property type="component" value="Unassembled WGS sequence"/>
</dbReference>
<feature type="domain" description="RNA polymerase sigma factor 70 region 4 type 2" evidence="7">
    <location>
        <begin position="169"/>
        <end position="219"/>
    </location>
</feature>
<evidence type="ECO:0000313" key="9">
    <source>
        <dbReference type="Proteomes" id="UP001499882"/>
    </source>
</evidence>